<evidence type="ECO:0000256" key="6">
    <source>
        <dbReference type="PROSITE-ProRule" id="PRU00169"/>
    </source>
</evidence>
<proteinExistence type="predicted"/>
<dbReference type="STRING" id="1790137.AXE80_10100"/>
<dbReference type="GO" id="GO:0000156">
    <property type="term" value="F:phosphorelay response regulator activity"/>
    <property type="evidence" value="ECO:0007669"/>
    <property type="project" value="TreeGrafter"/>
</dbReference>
<evidence type="ECO:0000313" key="9">
    <source>
        <dbReference type="Proteomes" id="UP000092967"/>
    </source>
</evidence>
<reference evidence="8 9" key="1">
    <citation type="submission" date="2016-02" db="EMBL/GenBank/DDBJ databases">
        <authorList>
            <person name="Wen L."/>
            <person name="He K."/>
            <person name="Yang H."/>
        </authorList>
    </citation>
    <scope>NUCLEOTIDE SEQUENCE [LARGE SCALE GENOMIC DNA]</scope>
    <source>
        <strain evidence="8 9">CZ1127</strain>
    </source>
</reference>
<dbReference type="EMBL" id="CP014224">
    <property type="protein sequence ID" value="ANW96606.1"/>
    <property type="molecule type" value="Genomic_DNA"/>
</dbReference>
<protein>
    <submittedName>
        <fullName evidence="8">Transcriptional regulator</fullName>
    </submittedName>
</protein>
<keyword evidence="3" id="KW-0805">Transcription regulation</keyword>
<accession>A0A1B1Y765</accession>
<dbReference type="GO" id="GO:0000976">
    <property type="term" value="F:transcription cis-regulatory region binding"/>
    <property type="evidence" value="ECO:0007669"/>
    <property type="project" value="TreeGrafter"/>
</dbReference>
<dbReference type="SMART" id="SM00448">
    <property type="entry name" value="REC"/>
    <property type="match status" value="1"/>
</dbReference>
<evidence type="ECO:0000259" key="7">
    <source>
        <dbReference type="PROSITE" id="PS50110"/>
    </source>
</evidence>
<feature type="modified residue" description="4-aspartylphosphate" evidence="6">
    <location>
        <position position="51"/>
    </location>
</feature>
<keyword evidence="9" id="KW-1185">Reference proteome</keyword>
<dbReference type="GO" id="GO:0005829">
    <property type="term" value="C:cytosol"/>
    <property type="evidence" value="ECO:0007669"/>
    <property type="project" value="TreeGrafter"/>
</dbReference>
<dbReference type="InterPro" id="IPR011006">
    <property type="entry name" value="CheY-like_superfamily"/>
</dbReference>
<organism evidence="8 9">
    <name type="scientific">Wenyingzhuangia fucanilytica</name>
    <dbReference type="NCBI Taxonomy" id="1790137"/>
    <lineage>
        <taxon>Bacteria</taxon>
        <taxon>Pseudomonadati</taxon>
        <taxon>Bacteroidota</taxon>
        <taxon>Flavobacteriia</taxon>
        <taxon>Flavobacteriales</taxon>
        <taxon>Flavobacteriaceae</taxon>
        <taxon>Wenyingzhuangia</taxon>
    </lineage>
</organism>
<keyword evidence="4" id="KW-0238">DNA-binding</keyword>
<evidence type="ECO:0000256" key="1">
    <source>
        <dbReference type="ARBA" id="ARBA00022553"/>
    </source>
</evidence>
<dbReference type="PANTHER" id="PTHR48111:SF1">
    <property type="entry name" value="TWO-COMPONENT RESPONSE REGULATOR ORR33"/>
    <property type="match status" value="1"/>
</dbReference>
<dbReference type="SUPFAM" id="SSF52172">
    <property type="entry name" value="CheY-like"/>
    <property type="match status" value="1"/>
</dbReference>
<evidence type="ECO:0000256" key="5">
    <source>
        <dbReference type="ARBA" id="ARBA00023163"/>
    </source>
</evidence>
<dbReference type="PROSITE" id="PS50110">
    <property type="entry name" value="RESPONSE_REGULATORY"/>
    <property type="match status" value="1"/>
</dbReference>
<dbReference type="CDD" id="cd17574">
    <property type="entry name" value="REC_OmpR"/>
    <property type="match status" value="1"/>
</dbReference>
<dbReference type="InterPro" id="IPR001789">
    <property type="entry name" value="Sig_transdc_resp-reg_receiver"/>
</dbReference>
<dbReference type="RefSeq" id="WP_068826914.1">
    <property type="nucleotide sequence ID" value="NZ_CP014224.1"/>
</dbReference>
<sequence length="118" mass="13291">MKILIAEDDSIIRGALDYTLKKDNHEITVCKDGSDAIDKIKIDTPDVVITDIMMPFVTGLELIQWIKENYGDSIKIMVLTSIGDEDVVIEAFSLGVDDFLTKPFNAEELSIRVKRFLL</sequence>
<dbReference type="AlphaFoldDB" id="A0A1B1Y765"/>
<evidence type="ECO:0000313" key="8">
    <source>
        <dbReference type="EMBL" id="ANW96606.1"/>
    </source>
</evidence>
<dbReference type="OrthoDB" id="9789181at2"/>
<dbReference type="Proteomes" id="UP000092967">
    <property type="component" value="Chromosome"/>
</dbReference>
<dbReference type="KEGG" id="wfu:AXE80_10100"/>
<name>A0A1B1Y765_9FLAO</name>
<dbReference type="Gene3D" id="3.40.50.2300">
    <property type="match status" value="1"/>
</dbReference>
<feature type="domain" description="Response regulatory" evidence="7">
    <location>
        <begin position="2"/>
        <end position="117"/>
    </location>
</feature>
<evidence type="ECO:0000256" key="4">
    <source>
        <dbReference type="ARBA" id="ARBA00023125"/>
    </source>
</evidence>
<evidence type="ECO:0000256" key="3">
    <source>
        <dbReference type="ARBA" id="ARBA00023015"/>
    </source>
</evidence>
<evidence type="ECO:0000256" key="2">
    <source>
        <dbReference type="ARBA" id="ARBA00023012"/>
    </source>
</evidence>
<keyword evidence="2" id="KW-0902">Two-component regulatory system</keyword>
<dbReference type="PANTHER" id="PTHR48111">
    <property type="entry name" value="REGULATOR OF RPOS"/>
    <property type="match status" value="1"/>
</dbReference>
<dbReference type="GO" id="GO:0032993">
    <property type="term" value="C:protein-DNA complex"/>
    <property type="evidence" value="ECO:0007669"/>
    <property type="project" value="TreeGrafter"/>
</dbReference>
<keyword evidence="5" id="KW-0804">Transcription</keyword>
<dbReference type="InterPro" id="IPR039420">
    <property type="entry name" value="WalR-like"/>
</dbReference>
<keyword evidence="1 6" id="KW-0597">Phosphoprotein</keyword>
<dbReference type="Pfam" id="PF00072">
    <property type="entry name" value="Response_reg"/>
    <property type="match status" value="1"/>
</dbReference>
<gene>
    <name evidence="8" type="ORF">AXE80_10100</name>
</gene>
<dbReference type="GO" id="GO:0006355">
    <property type="term" value="P:regulation of DNA-templated transcription"/>
    <property type="evidence" value="ECO:0007669"/>
    <property type="project" value="TreeGrafter"/>
</dbReference>